<keyword evidence="3" id="KW-1185">Reference proteome</keyword>
<evidence type="ECO:0000256" key="1">
    <source>
        <dbReference type="SAM" id="MobiDB-lite"/>
    </source>
</evidence>
<proteinExistence type="predicted"/>
<evidence type="ECO:0000313" key="2">
    <source>
        <dbReference type="EMBL" id="KAK7488146.1"/>
    </source>
</evidence>
<evidence type="ECO:0000313" key="3">
    <source>
        <dbReference type="Proteomes" id="UP001519460"/>
    </source>
</evidence>
<feature type="region of interest" description="Disordered" evidence="1">
    <location>
        <begin position="1"/>
        <end position="83"/>
    </location>
</feature>
<feature type="non-terminal residue" evidence="2">
    <location>
        <position position="125"/>
    </location>
</feature>
<dbReference type="AlphaFoldDB" id="A0ABD0KM29"/>
<feature type="compositionally biased region" description="Basic and acidic residues" evidence="1">
    <location>
        <begin position="12"/>
        <end position="22"/>
    </location>
</feature>
<comment type="caution">
    <text evidence="2">The sequence shown here is derived from an EMBL/GenBank/DDBJ whole genome shotgun (WGS) entry which is preliminary data.</text>
</comment>
<name>A0ABD0KM29_9CAEN</name>
<dbReference type="Proteomes" id="UP001519460">
    <property type="component" value="Unassembled WGS sequence"/>
</dbReference>
<sequence>MAGRSVGSGRWVDGRGRERQSKQEQGGYSTEKKKDPVLPTRARSGWDQEHSGVRVLTTSSHSRRPRRVTLPVTAGGQDTQVLHPHSTSFTCGHWLTDRATCFPAHACKLVLKDSLLFLADKSASK</sequence>
<organism evidence="2 3">
    <name type="scientific">Batillaria attramentaria</name>
    <dbReference type="NCBI Taxonomy" id="370345"/>
    <lineage>
        <taxon>Eukaryota</taxon>
        <taxon>Metazoa</taxon>
        <taxon>Spiralia</taxon>
        <taxon>Lophotrochozoa</taxon>
        <taxon>Mollusca</taxon>
        <taxon>Gastropoda</taxon>
        <taxon>Caenogastropoda</taxon>
        <taxon>Sorbeoconcha</taxon>
        <taxon>Cerithioidea</taxon>
        <taxon>Batillariidae</taxon>
        <taxon>Batillaria</taxon>
    </lineage>
</organism>
<accession>A0ABD0KM29</accession>
<gene>
    <name evidence="2" type="ORF">BaRGS_00020588</name>
</gene>
<protein>
    <submittedName>
        <fullName evidence="2">Uncharacterized protein</fullName>
    </submittedName>
</protein>
<dbReference type="EMBL" id="JACVVK020000154">
    <property type="protein sequence ID" value="KAK7488146.1"/>
    <property type="molecule type" value="Genomic_DNA"/>
</dbReference>
<reference evidence="2 3" key="1">
    <citation type="journal article" date="2023" name="Sci. Data">
        <title>Genome assembly of the Korean intertidal mud-creeper Batillaria attramentaria.</title>
        <authorList>
            <person name="Patra A.K."/>
            <person name="Ho P.T."/>
            <person name="Jun S."/>
            <person name="Lee S.J."/>
            <person name="Kim Y."/>
            <person name="Won Y.J."/>
        </authorList>
    </citation>
    <scope>NUCLEOTIDE SEQUENCE [LARGE SCALE GENOMIC DNA]</scope>
    <source>
        <strain evidence="2">Wonlab-2016</strain>
    </source>
</reference>